<dbReference type="CDD" id="cd06464">
    <property type="entry name" value="ACD_sHsps-like"/>
    <property type="match status" value="1"/>
</dbReference>
<evidence type="ECO:0000256" key="2">
    <source>
        <dbReference type="RuleBase" id="RU003616"/>
    </source>
</evidence>
<dbReference type="AlphaFoldDB" id="A0A0G1QDK9"/>
<dbReference type="Proteomes" id="UP000034487">
    <property type="component" value="Unassembled WGS sequence"/>
</dbReference>
<gene>
    <name evidence="4" type="ORF">UX60_C0037G0007</name>
</gene>
<name>A0A0G1QDK9_9BACT</name>
<protein>
    <submittedName>
        <fullName evidence="4">Small heat shock protein</fullName>
    </submittedName>
</protein>
<dbReference type="InterPro" id="IPR031107">
    <property type="entry name" value="Small_HSP"/>
</dbReference>
<sequence>MARKEETITEEWIEEEEEGQLAIDAYQDEDNVIIKAPIAGVNTEDLEIQITDEVVTVKGQRKNEAESVRENYFVQECYWGSFMRSYILPVPVDAAKAEASMRNGILTIKIPKQEKTKTRVLKVNVE</sequence>
<dbReference type="EMBL" id="LCMV01000037">
    <property type="protein sequence ID" value="KKU43086.1"/>
    <property type="molecule type" value="Genomic_DNA"/>
</dbReference>
<evidence type="ECO:0000256" key="1">
    <source>
        <dbReference type="PROSITE-ProRule" id="PRU00285"/>
    </source>
</evidence>
<accession>A0A0G1QDK9</accession>
<evidence type="ECO:0000259" key="3">
    <source>
        <dbReference type="PROSITE" id="PS01031"/>
    </source>
</evidence>
<feature type="domain" description="SHSP" evidence="3">
    <location>
        <begin position="14"/>
        <end position="126"/>
    </location>
</feature>
<comment type="caution">
    <text evidence="4">The sequence shown here is derived from an EMBL/GenBank/DDBJ whole genome shotgun (WGS) entry which is preliminary data.</text>
</comment>
<evidence type="ECO:0000313" key="4">
    <source>
        <dbReference type="EMBL" id="KKU43086.1"/>
    </source>
</evidence>
<organism evidence="4 5">
    <name type="scientific">Berkelbacteria bacterium GW2011_GWA2_46_7</name>
    <dbReference type="NCBI Taxonomy" id="1618335"/>
    <lineage>
        <taxon>Bacteria</taxon>
        <taxon>Candidatus Berkelbacteria</taxon>
    </lineage>
</organism>
<proteinExistence type="inferred from homology"/>
<dbReference type="Gene3D" id="2.60.40.790">
    <property type="match status" value="1"/>
</dbReference>
<dbReference type="InterPro" id="IPR002068">
    <property type="entry name" value="A-crystallin/Hsp20_dom"/>
</dbReference>
<dbReference type="SUPFAM" id="SSF49764">
    <property type="entry name" value="HSP20-like chaperones"/>
    <property type="match status" value="1"/>
</dbReference>
<dbReference type="PANTHER" id="PTHR11527">
    <property type="entry name" value="HEAT-SHOCK PROTEIN 20 FAMILY MEMBER"/>
    <property type="match status" value="1"/>
</dbReference>
<evidence type="ECO:0000313" key="5">
    <source>
        <dbReference type="Proteomes" id="UP000034487"/>
    </source>
</evidence>
<comment type="similarity">
    <text evidence="1 2">Belongs to the small heat shock protein (HSP20) family.</text>
</comment>
<dbReference type="Pfam" id="PF00011">
    <property type="entry name" value="HSP20"/>
    <property type="match status" value="1"/>
</dbReference>
<dbReference type="PROSITE" id="PS01031">
    <property type="entry name" value="SHSP"/>
    <property type="match status" value="1"/>
</dbReference>
<reference evidence="4 5" key="1">
    <citation type="journal article" date="2015" name="Nature">
        <title>rRNA introns, odd ribosomes, and small enigmatic genomes across a large radiation of phyla.</title>
        <authorList>
            <person name="Brown C.T."/>
            <person name="Hug L.A."/>
            <person name="Thomas B.C."/>
            <person name="Sharon I."/>
            <person name="Castelle C.J."/>
            <person name="Singh A."/>
            <person name="Wilkins M.J."/>
            <person name="Williams K.H."/>
            <person name="Banfield J.F."/>
        </authorList>
    </citation>
    <scope>NUCLEOTIDE SEQUENCE [LARGE SCALE GENOMIC DNA]</scope>
</reference>
<dbReference type="InterPro" id="IPR008978">
    <property type="entry name" value="HSP20-like_chaperone"/>
</dbReference>
<keyword evidence="4" id="KW-0346">Stress response</keyword>